<organism evidence="4 5">
    <name type="scientific">Kitasatospora acidiphila</name>
    <dbReference type="NCBI Taxonomy" id="2567942"/>
    <lineage>
        <taxon>Bacteria</taxon>
        <taxon>Bacillati</taxon>
        <taxon>Actinomycetota</taxon>
        <taxon>Actinomycetes</taxon>
        <taxon>Kitasatosporales</taxon>
        <taxon>Streptomycetaceae</taxon>
        <taxon>Kitasatospora</taxon>
    </lineage>
</organism>
<dbReference type="RefSeq" id="WP_141636530.1">
    <property type="nucleotide sequence ID" value="NZ_VIGB01000003.1"/>
</dbReference>
<feature type="chain" id="PRO_5022005500" description="Integral membrane protein" evidence="3">
    <location>
        <begin position="20"/>
        <end position="220"/>
    </location>
</feature>
<feature type="transmembrane region" description="Helical" evidence="2">
    <location>
        <begin position="35"/>
        <end position="53"/>
    </location>
</feature>
<name>A0A540WAN4_9ACTN</name>
<evidence type="ECO:0000313" key="5">
    <source>
        <dbReference type="Proteomes" id="UP000319103"/>
    </source>
</evidence>
<accession>A0A540WAN4</accession>
<reference evidence="4 5" key="1">
    <citation type="submission" date="2019-06" db="EMBL/GenBank/DDBJ databases">
        <title>Description of Kitasatospora acidophila sp. nov. isolated from pine grove soil, and reclassification of Streptomyces novaecaesareae to Kitasatospora novaeceasareae comb. nov.</title>
        <authorList>
            <person name="Kim M.J."/>
        </authorList>
    </citation>
    <scope>NUCLEOTIDE SEQUENCE [LARGE SCALE GENOMIC DNA]</scope>
    <source>
        <strain evidence="4 5">MMS16-CNU292</strain>
    </source>
</reference>
<keyword evidence="5" id="KW-1185">Reference proteome</keyword>
<feature type="region of interest" description="Disordered" evidence="1">
    <location>
        <begin position="187"/>
        <end position="215"/>
    </location>
</feature>
<gene>
    <name evidence="4" type="ORF">E6W39_32520</name>
</gene>
<proteinExistence type="predicted"/>
<keyword evidence="3" id="KW-0732">Signal</keyword>
<evidence type="ECO:0008006" key="6">
    <source>
        <dbReference type="Google" id="ProtNLM"/>
    </source>
</evidence>
<dbReference type="EMBL" id="VIGB01000003">
    <property type="protein sequence ID" value="TQF06083.1"/>
    <property type="molecule type" value="Genomic_DNA"/>
</dbReference>
<keyword evidence="2" id="KW-1133">Transmembrane helix</keyword>
<dbReference type="OrthoDB" id="4328115at2"/>
<evidence type="ECO:0000256" key="3">
    <source>
        <dbReference type="SAM" id="SignalP"/>
    </source>
</evidence>
<evidence type="ECO:0000313" key="4">
    <source>
        <dbReference type="EMBL" id="TQF06083.1"/>
    </source>
</evidence>
<evidence type="ECO:0000256" key="2">
    <source>
        <dbReference type="SAM" id="Phobius"/>
    </source>
</evidence>
<keyword evidence="2" id="KW-0472">Membrane</keyword>
<sequence length="220" mass="22240">MTTCLTTRTLRALFFAALAVPLAAAGQVVVTGRPLPLNLLAGAAVVVFGAALLPAGVERGFLQIAALLLPVELLLNTTFNLGQDTCAPAPGAALRGPSHGLDLMVCGGGSVGGGADGFLNLAPAVLELLLLAVHVTVTLVAACCLRLADAALVRLPELVAALARLAAPALRALLLLAPLPVRPAPGVPLPEPRPEHAPTEDLPLSPSRRRGPPASFALAC</sequence>
<dbReference type="AlphaFoldDB" id="A0A540WAN4"/>
<feature type="signal peptide" evidence="3">
    <location>
        <begin position="1"/>
        <end position="19"/>
    </location>
</feature>
<dbReference type="Proteomes" id="UP000319103">
    <property type="component" value="Unassembled WGS sequence"/>
</dbReference>
<keyword evidence="2" id="KW-0812">Transmembrane</keyword>
<protein>
    <recommendedName>
        <fullName evidence="6">Integral membrane protein</fullName>
    </recommendedName>
</protein>
<comment type="caution">
    <text evidence="4">The sequence shown here is derived from an EMBL/GenBank/DDBJ whole genome shotgun (WGS) entry which is preliminary data.</text>
</comment>
<evidence type="ECO:0000256" key="1">
    <source>
        <dbReference type="SAM" id="MobiDB-lite"/>
    </source>
</evidence>